<name>A0A8S5TWW5_9CAUD</name>
<dbReference type="EMBL" id="BK015951">
    <property type="protein sequence ID" value="DAF86680.1"/>
    <property type="molecule type" value="Genomic_DNA"/>
</dbReference>
<reference evidence="2" key="1">
    <citation type="journal article" date="2021" name="Proc. Natl. Acad. Sci. U.S.A.">
        <title>A Catalog of Tens of Thousands of Viruses from Human Metagenomes Reveals Hidden Associations with Chronic Diseases.</title>
        <authorList>
            <person name="Tisza M.J."/>
            <person name="Buck C.B."/>
        </authorList>
    </citation>
    <scope>NUCLEOTIDE SEQUENCE</scope>
    <source>
        <strain evidence="2">CtTgb17</strain>
    </source>
</reference>
<evidence type="ECO:0000256" key="1">
    <source>
        <dbReference type="SAM" id="MobiDB-lite"/>
    </source>
</evidence>
<accession>A0A8S5TWW5</accession>
<protein>
    <submittedName>
        <fullName evidence="2">Type I neck protein</fullName>
    </submittedName>
</protein>
<organism evidence="2">
    <name type="scientific">Siphoviridae sp. ctTgb17</name>
    <dbReference type="NCBI Taxonomy" id="2825521"/>
    <lineage>
        <taxon>Viruses</taxon>
        <taxon>Duplodnaviria</taxon>
        <taxon>Heunggongvirae</taxon>
        <taxon>Uroviricota</taxon>
        <taxon>Caudoviricetes</taxon>
    </lineage>
</organism>
<feature type="compositionally biased region" description="Polar residues" evidence="1">
    <location>
        <begin position="69"/>
        <end position="78"/>
    </location>
</feature>
<feature type="region of interest" description="Disordered" evidence="1">
    <location>
        <begin position="57"/>
        <end position="78"/>
    </location>
</feature>
<proteinExistence type="predicted"/>
<evidence type="ECO:0000313" key="2">
    <source>
        <dbReference type="EMBL" id="DAF86680.1"/>
    </source>
</evidence>
<sequence>MNDFHFELNREGVRKLLKSKEMQNGLSSVAFAAQSRLGDGYTASYYTADTRVVAKVSAESPAARKENAETNSILKALK</sequence>